<evidence type="ECO:0000256" key="7">
    <source>
        <dbReference type="SAM" id="Phobius"/>
    </source>
</evidence>
<reference evidence="8 9" key="1">
    <citation type="submission" date="2019-06" db="EMBL/GenBank/DDBJ databases">
        <title>Sequencing the genomes of 1000 actinobacteria strains.</title>
        <authorList>
            <person name="Klenk H.-P."/>
        </authorList>
    </citation>
    <scope>NUCLEOTIDE SEQUENCE [LARGE SCALE GENOMIC DNA]</scope>
    <source>
        <strain evidence="8 9">DSM 24083</strain>
    </source>
</reference>
<dbReference type="OrthoDB" id="9807293at2"/>
<dbReference type="NCBIfam" id="NF003838">
    <property type="entry name" value="PRK05420.1"/>
    <property type="match status" value="1"/>
</dbReference>
<accession>A0A543AGA1</accession>
<evidence type="ECO:0000256" key="3">
    <source>
        <dbReference type="ARBA" id="ARBA00022692"/>
    </source>
</evidence>
<dbReference type="InterPro" id="IPR000425">
    <property type="entry name" value="MIP"/>
</dbReference>
<dbReference type="Gene3D" id="1.20.1080.10">
    <property type="entry name" value="Glycerol uptake facilitator protein"/>
    <property type="match status" value="1"/>
</dbReference>
<feature type="transmembrane region" description="Helical" evidence="7">
    <location>
        <begin position="130"/>
        <end position="152"/>
    </location>
</feature>
<evidence type="ECO:0000256" key="4">
    <source>
        <dbReference type="ARBA" id="ARBA00022989"/>
    </source>
</evidence>
<dbReference type="InterPro" id="IPR022357">
    <property type="entry name" value="MIP_CS"/>
</dbReference>
<evidence type="ECO:0000256" key="6">
    <source>
        <dbReference type="RuleBase" id="RU000477"/>
    </source>
</evidence>
<feature type="transmembrane region" description="Helical" evidence="7">
    <location>
        <begin position="89"/>
        <end position="110"/>
    </location>
</feature>
<dbReference type="EMBL" id="VFOU01000003">
    <property type="protein sequence ID" value="TQL71614.1"/>
    <property type="molecule type" value="Genomic_DNA"/>
</dbReference>
<keyword evidence="4 7" id="KW-1133">Transmembrane helix</keyword>
<feature type="transmembrane region" description="Helical" evidence="7">
    <location>
        <begin position="207"/>
        <end position="229"/>
    </location>
</feature>
<dbReference type="Pfam" id="PF00230">
    <property type="entry name" value="MIP"/>
    <property type="match status" value="1"/>
</dbReference>
<dbReference type="PRINTS" id="PR00783">
    <property type="entry name" value="MINTRINSICP"/>
</dbReference>
<proteinExistence type="inferred from homology"/>
<evidence type="ECO:0000256" key="1">
    <source>
        <dbReference type="ARBA" id="ARBA00004141"/>
    </source>
</evidence>
<dbReference type="GO" id="GO:0016020">
    <property type="term" value="C:membrane"/>
    <property type="evidence" value="ECO:0007669"/>
    <property type="project" value="UniProtKB-SubCell"/>
</dbReference>
<organism evidence="8 9">
    <name type="scientific">Enteractinococcus coprophilus</name>
    <dbReference type="NCBI Taxonomy" id="1027633"/>
    <lineage>
        <taxon>Bacteria</taxon>
        <taxon>Bacillati</taxon>
        <taxon>Actinomycetota</taxon>
        <taxon>Actinomycetes</taxon>
        <taxon>Micrococcales</taxon>
        <taxon>Micrococcaceae</taxon>
    </lineage>
</organism>
<evidence type="ECO:0000313" key="9">
    <source>
        <dbReference type="Proteomes" id="UP000319746"/>
    </source>
</evidence>
<comment type="caution">
    <text evidence="8">The sequence shown here is derived from an EMBL/GenBank/DDBJ whole genome shotgun (WGS) entry which is preliminary data.</text>
</comment>
<keyword evidence="2 6" id="KW-0813">Transport</keyword>
<dbReference type="GO" id="GO:0015267">
    <property type="term" value="F:channel activity"/>
    <property type="evidence" value="ECO:0007669"/>
    <property type="project" value="InterPro"/>
</dbReference>
<dbReference type="InterPro" id="IPR023271">
    <property type="entry name" value="Aquaporin-like"/>
</dbReference>
<dbReference type="Proteomes" id="UP000319746">
    <property type="component" value="Unassembled WGS sequence"/>
</dbReference>
<keyword evidence="9" id="KW-1185">Reference proteome</keyword>
<dbReference type="PANTHER" id="PTHR45724">
    <property type="entry name" value="AQUAPORIN NIP2-1"/>
    <property type="match status" value="1"/>
</dbReference>
<name>A0A543AGA1_9MICC</name>
<protein>
    <submittedName>
        <fullName evidence="8">Aquaporin Z</fullName>
    </submittedName>
</protein>
<feature type="transmembrane region" description="Helical" evidence="7">
    <location>
        <begin position="40"/>
        <end position="59"/>
    </location>
</feature>
<gene>
    <name evidence="8" type="ORF">FB556_2102</name>
</gene>
<feature type="transmembrane region" description="Helical" evidence="7">
    <location>
        <begin position="13"/>
        <end position="33"/>
    </location>
</feature>
<dbReference type="RefSeq" id="WP_141867332.1">
    <property type="nucleotide sequence ID" value="NZ_BAABAN010000001.1"/>
</dbReference>
<dbReference type="SUPFAM" id="SSF81338">
    <property type="entry name" value="Aquaporin-like"/>
    <property type="match status" value="1"/>
</dbReference>
<dbReference type="AlphaFoldDB" id="A0A543AGA1"/>
<evidence type="ECO:0000256" key="2">
    <source>
        <dbReference type="ARBA" id="ARBA00022448"/>
    </source>
</evidence>
<dbReference type="PANTHER" id="PTHR45724:SF13">
    <property type="entry name" value="AQUAPORIN NIP1-1-RELATED"/>
    <property type="match status" value="1"/>
</dbReference>
<keyword evidence="5 7" id="KW-0472">Membrane</keyword>
<evidence type="ECO:0000313" key="8">
    <source>
        <dbReference type="EMBL" id="TQL71614.1"/>
    </source>
</evidence>
<sequence>MATEIKPTTSARIAAEALGTFLLVFGGVGTAVLAGEHVGFYGIALAFGLTVVVGVYAFGPVSGGHFNPAVTIGLATAGRFAWKDVPGYVIAQIFGGALASTLLFIIATNREGVDLGNFASNGYGEASPDGYGLLAVIMVEVILTAVFLFIIIGTTSSRATVAFAPLAIGLTLTLIHLIAIPVSNTSVNPARSIAAAIYGGGESLMQLWVFLIFPTLGAVLAGLVFRPLLEGVQEAKSAPLEEL</sequence>
<keyword evidence="3 6" id="KW-0812">Transmembrane</keyword>
<dbReference type="InterPro" id="IPR034294">
    <property type="entry name" value="Aquaporin_transptr"/>
</dbReference>
<comment type="subcellular location">
    <subcellularLocation>
        <location evidence="1">Membrane</location>
        <topology evidence="1">Multi-pass membrane protein</topology>
    </subcellularLocation>
</comment>
<dbReference type="PROSITE" id="PS00221">
    <property type="entry name" value="MIP"/>
    <property type="match status" value="1"/>
</dbReference>
<evidence type="ECO:0000256" key="5">
    <source>
        <dbReference type="ARBA" id="ARBA00023136"/>
    </source>
</evidence>
<feature type="transmembrane region" description="Helical" evidence="7">
    <location>
        <begin position="159"/>
        <end position="182"/>
    </location>
</feature>
<comment type="similarity">
    <text evidence="6">Belongs to the MIP/aquaporin (TC 1.A.8) family.</text>
</comment>